<dbReference type="EMBL" id="JAQQXT010000030">
    <property type="protein sequence ID" value="MDC8774569.1"/>
    <property type="molecule type" value="Genomic_DNA"/>
</dbReference>
<sequence length="251" mass="28711">MQRPRIRERIRATALELLRGHPQGLRYSELHRQIRQSDTSFNASTINAYIWNLDALHPEQVYKPIKGLYRLIEFKDPIPAELNEEPPVEVQQIKIREEVFYPLFASWLKNDIEDVTHAIALGGNAFRDRWGTPDVIGKAESRRSDVIKGPTSIVSAEIKIDPAGLVTGFGQACAYKLFSHKSYLVIPTQTPEDELARVDSLCQIFGIGLVTFNAKCPALPEFRLVIRPLKHEPDLFYMNRYVAHIEKELFS</sequence>
<organism evidence="1 2">
    <name type="scientific">Roseateles albus</name>
    <dbReference type="NCBI Taxonomy" id="2987525"/>
    <lineage>
        <taxon>Bacteria</taxon>
        <taxon>Pseudomonadati</taxon>
        <taxon>Pseudomonadota</taxon>
        <taxon>Betaproteobacteria</taxon>
        <taxon>Burkholderiales</taxon>
        <taxon>Sphaerotilaceae</taxon>
        <taxon>Roseateles</taxon>
    </lineage>
</organism>
<reference evidence="1 2" key="1">
    <citation type="submission" date="2022-10" db="EMBL/GenBank/DDBJ databases">
        <title>Paucibacter sp. hw1 Genome sequencing.</title>
        <authorList>
            <person name="Park S."/>
        </authorList>
    </citation>
    <scope>NUCLEOTIDE SEQUENCE [LARGE SCALE GENOMIC DNA]</scope>
    <source>
        <strain evidence="2">hw1</strain>
    </source>
</reference>
<protein>
    <recommendedName>
        <fullName evidence="3">HTH HARE-type domain-containing protein</fullName>
    </recommendedName>
</protein>
<proteinExistence type="predicted"/>
<evidence type="ECO:0000313" key="1">
    <source>
        <dbReference type="EMBL" id="MDC8774569.1"/>
    </source>
</evidence>
<dbReference type="Proteomes" id="UP001221189">
    <property type="component" value="Unassembled WGS sequence"/>
</dbReference>
<gene>
    <name evidence="1" type="ORF">PRZ03_23645</name>
</gene>
<name>A0ABT5KM92_9BURK</name>
<accession>A0ABT5KM92</accession>
<comment type="caution">
    <text evidence="1">The sequence shown here is derived from an EMBL/GenBank/DDBJ whole genome shotgun (WGS) entry which is preliminary data.</text>
</comment>
<keyword evidence="2" id="KW-1185">Reference proteome</keyword>
<evidence type="ECO:0008006" key="3">
    <source>
        <dbReference type="Google" id="ProtNLM"/>
    </source>
</evidence>
<evidence type="ECO:0000313" key="2">
    <source>
        <dbReference type="Proteomes" id="UP001221189"/>
    </source>
</evidence>
<dbReference type="RefSeq" id="WP_273602554.1">
    <property type="nucleotide sequence ID" value="NZ_JAQQXT010000030.1"/>
</dbReference>